<dbReference type="GO" id="GO:0005524">
    <property type="term" value="F:ATP binding"/>
    <property type="evidence" value="ECO:0007669"/>
    <property type="project" value="UniProtKB-KW"/>
</dbReference>
<evidence type="ECO:0000256" key="4">
    <source>
        <dbReference type="ARBA" id="ARBA00022741"/>
    </source>
</evidence>
<feature type="transmembrane region" description="Helical" evidence="8">
    <location>
        <begin position="530"/>
        <end position="549"/>
    </location>
</feature>
<sequence length="613" mass="67089">MIHACAEEQLGPESPPALVFTHVGVAVNSQGTFLCKDKRSGGEASKKQILQGITGSALGGRMLAIMGGSGAGKTTLLDMLTLRKTSRVSVEGSVTLNGEPLTEHLLLKFASHVAQDSLLWCGLTTRESLEYCAELYGQQLSMAQRAELVEAVICQAGLKSCEHTRVGNAFIKGLSGGQRKRLCIGEALMKQPAMLVLDEPTTSLDSSSAAEVVQLLRRMAKASNILVICTIHQPSQRIFGLFDDVLVLARGRVAYAGPVEDAGRHMQSIDVPPMEHGSSFPEYLMDITNSDFTDEQKIQNILDHWSASEQEIVLAETAAPMREAKMRGLVAQTLILCRRQAIMTMRDPTVYSARWVFAATANLFFSVVYIDARDRNQEQVLPRIWLLGFCLGAPVFMSVVVIAVYYQDFLIYKKEIGNGMYQPAAYVLSQTIVMIPSILAFSLFALLPPFLVVGYKWESFLQMLICHAVAMLWAECTAQLLAVCFPHVQLAMVAYINVAFVAFLQQGMVISIGSINWALRWVSYINPLMYTLRAMVYFDFAGSSFSGFGDHGEQCAPPPAACFGSQGDAVLDGVGTLLSSFSSSINPWQDVGIAVAIALVMKLLQYIALRTFR</sequence>
<feature type="transmembrane region" description="Helical" evidence="8">
    <location>
        <begin position="494"/>
        <end position="518"/>
    </location>
</feature>
<evidence type="ECO:0000256" key="1">
    <source>
        <dbReference type="ARBA" id="ARBA00004141"/>
    </source>
</evidence>
<keyword evidence="11" id="KW-1185">Reference proteome</keyword>
<dbReference type="OrthoDB" id="448954at2759"/>
<evidence type="ECO:0000256" key="7">
    <source>
        <dbReference type="ARBA" id="ARBA00023136"/>
    </source>
</evidence>
<gene>
    <name evidence="10" type="ORF">PGLA1383_LOCUS13013</name>
</gene>
<dbReference type="InterPro" id="IPR003439">
    <property type="entry name" value="ABC_transporter-like_ATP-bd"/>
</dbReference>
<dbReference type="InterPro" id="IPR013525">
    <property type="entry name" value="ABC2_TM"/>
</dbReference>
<dbReference type="AlphaFoldDB" id="A0A813E6D6"/>
<evidence type="ECO:0000256" key="2">
    <source>
        <dbReference type="ARBA" id="ARBA00022448"/>
    </source>
</evidence>
<dbReference type="Pfam" id="PF00005">
    <property type="entry name" value="ABC_tran"/>
    <property type="match status" value="1"/>
</dbReference>
<dbReference type="Pfam" id="PF01061">
    <property type="entry name" value="ABC2_membrane"/>
    <property type="match status" value="1"/>
</dbReference>
<evidence type="ECO:0000259" key="9">
    <source>
        <dbReference type="PROSITE" id="PS50893"/>
    </source>
</evidence>
<protein>
    <recommendedName>
        <fullName evidence="9">ABC transporter domain-containing protein</fullName>
    </recommendedName>
</protein>
<evidence type="ECO:0000313" key="10">
    <source>
        <dbReference type="EMBL" id="CAE8594470.1"/>
    </source>
</evidence>
<dbReference type="PANTHER" id="PTHR48041">
    <property type="entry name" value="ABC TRANSPORTER G FAMILY MEMBER 28"/>
    <property type="match status" value="1"/>
</dbReference>
<keyword evidence="4" id="KW-0547">Nucleotide-binding</keyword>
<feature type="transmembrane region" description="Helical" evidence="8">
    <location>
        <begin position="591"/>
        <end position="609"/>
    </location>
</feature>
<evidence type="ECO:0000256" key="8">
    <source>
        <dbReference type="SAM" id="Phobius"/>
    </source>
</evidence>
<organism evidence="10 11">
    <name type="scientific">Polarella glacialis</name>
    <name type="common">Dinoflagellate</name>
    <dbReference type="NCBI Taxonomy" id="89957"/>
    <lineage>
        <taxon>Eukaryota</taxon>
        <taxon>Sar</taxon>
        <taxon>Alveolata</taxon>
        <taxon>Dinophyceae</taxon>
        <taxon>Suessiales</taxon>
        <taxon>Suessiaceae</taxon>
        <taxon>Polarella</taxon>
    </lineage>
</organism>
<keyword evidence="5" id="KW-0067">ATP-binding</keyword>
<dbReference type="GO" id="GO:0140359">
    <property type="term" value="F:ABC-type transporter activity"/>
    <property type="evidence" value="ECO:0007669"/>
    <property type="project" value="InterPro"/>
</dbReference>
<dbReference type="Proteomes" id="UP000654075">
    <property type="component" value="Unassembled WGS sequence"/>
</dbReference>
<dbReference type="SUPFAM" id="SSF52540">
    <property type="entry name" value="P-loop containing nucleoside triphosphate hydrolases"/>
    <property type="match status" value="1"/>
</dbReference>
<feature type="transmembrane region" description="Helical" evidence="8">
    <location>
        <begin position="426"/>
        <end position="452"/>
    </location>
</feature>
<dbReference type="OMA" id="AQNDHIK"/>
<feature type="transmembrane region" description="Helical" evidence="8">
    <location>
        <begin position="464"/>
        <end position="488"/>
    </location>
</feature>
<dbReference type="PROSITE" id="PS00211">
    <property type="entry name" value="ABC_TRANSPORTER_1"/>
    <property type="match status" value="1"/>
</dbReference>
<dbReference type="GO" id="GO:0016020">
    <property type="term" value="C:membrane"/>
    <property type="evidence" value="ECO:0007669"/>
    <property type="project" value="UniProtKB-SubCell"/>
</dbReference>
<accession>A0A813E6D6</accession>
<name>A0A813E6D6_POLGL</name>
<feature type="domain" description="ABC transporter" evidence="9">
    <location>
        <begin position="27"/>
        <end position="275"/>
    </location>
</feature>
<dbReference type="EMBL" id="CAJNNV010007092">
    <property type="protein sequence ID" value="CAE8594470.1"/>
    <property type="molecule type" value="Genomic_DNA"/>
</dbReference>
<dbReference type="PROSITE" id="PS50893">
    <property type="entry name" value="ABC_TRANSPORTER_2"/>
    <property type="match status" value="1"/>
</dbReference>
<keyword evidence="7 8" id="KW-0472">Membrane</keyword>
<evidence type="ECO:0000256" key="6">
    <source>
        <dbReference type="ARBA" id="ARBA00022989"/>
    </source>
</evidence>
<keyword evidence="6 8" id="KW-1133">Transmembrane helix</keyword>
<comment type="caution">
    <text evidence="10">The sequence shown here is derived from an EMBL/GenBank/DDBJ whole genome shotgun (WGS) entry which is preliminary data.</text>
</comment>
<dbReference type="PANTHER" id="PTHR48041:SF91">
    <property type="entry name" value="ABC TRANSPORTER G FAMILY MEMBER 28"/>
    <property type="match status" value="1"/>
</dbReference>
<dbReference type="InterPro" id="IPR050352">
    <property type="entry name" value="ABCG_transporters"/>
</dbReference>
<feature type="transmembrane region" description="Helical" evidence="8">
    <location>
        <begin position="384"/>
        <end position="406"/>
    </location>
</feature>
<dbReference type="Pfam" id="PF19055">
    <property type="entry name" value="ABC2_membrane_7"/>
    <property type="match status" value="1"/>
</dbReference>
<proteinExistence type="predicted"/>
<dbReference type="SMART" id="SM00382">
    <property type="entry name" value="AAA"/>
    <property type="match status" value="1"/>
</dbReference>
<dbReference type="GO" id="GO:0016887">
    <property type="term" value="F:ATP hydrolysis activity"/>
    <property type="evidence" value="ECO:0007669"/>
    <property type="project" value="InterPro"/>
</dbReference>
<dbReference type="Gene3D" id="3.40.50.300">
    <property type="entry name" value="P-loop containing nucleotide triphosphate hydrolases"/>
    <property type="match status" value="1"/>
</dbReference>
<evidence type="ECO:0000313" key="11">
    <source>
        <dbReference type="Proteomes" id="UP000654075"/>
    </source>
</evidence>
<dbReference type="InterPro" id="IPR027417">
    <property type="entry name" value="P-loop_NTPase"/>
</dbReference>
<evidence type="ECO:0000256" key="5">
    <source>
        <dbReference type="ARBA" id="ARBA00022840"/>
    </source>
</evidence>
<dbReference type="InterPro" id="IPR003593">
    <property type="entry name" value="AAA+_ATPase"/>
</dbReference>
<comment type="subcellular location">
    <subcellularLocation>
        <location evidence="1">Membrane</location>
        <topology evidence="1">Multi-pass membrane protein</topology>
    </subcellularLocation>
</comment>
<dbReference type="InterPro" id="IPR043926">
    <property type="entry name" value="ABCG_dom"/>
</dbReference>
<keyword evidence="2" id="KW-0813">Transport</keyword>
<dbReference type="InterPro" id="IPR017871">
    <property type="entry name" value="ABC_transporter-like_CS"/>
</dbReference>
<reference evidence="10" key="1">
    <citation type="submission" date="2021-02" db="EMBL/GenBank/DDBJ databases">
        <authorList>
            <person name="Dougan E. K."/>
            <person name="Rhodes N."/>
            <person name="Thang M."/>
            <person name="Chan C."/>
        </authorList>
    </citation>
    <scope>NUCLEOTIDE SEQUENCE</scope>
</reference>
<keyword evidence="3 8" id="KW-0812">Transmembrane</keyword>
<evidence type="ECO:0000256" key="3">
    <source>
        <dbReference type="ARBA" id="ARBA00022692"/>
    </source>
</evidence>
<feature type="transmembrane region" description="Helical" evidence="8">
    <location>
        <begin position="353"/>
        <end position="372"/>
    </location>
</feature>